<name>A0A3L7ZNP9_PARDI</name>
<dbReference type="InterPro" id="IPR051698">
    <property type="entry name" value="Transposase_11-like"/>
</dbReference>
<dbReference type="OrthoDB" id="9815086at2"/>
<accession>A0A3L7ZNP9</accession>
<sequence>MKDKENEIVAIPQLIDKLDIEGAVMSTDAIGTQVDIVRRILDKKAHCFLSVKENQGSPNEQITDAFRYNNPFDTATRMDAGYGRIETHDCRILEVLAIGDKEPLTHEKRGPLSEEVSYKISLIMVKRLWYAKSSRKF</sequence>
<reference evidence="1 3" key="1">
    <citation type="submission" date="2018-09" db="EMBL/GenBank/DDBJ databases">
        <title>Murine metabolic-syndrome-specific gut microbial biobank.</title>
        <authorList>
            <person name="Liu C."/>
        </authorList>
    </citation>
    <scope>NUCLEOTIDE SEQUENCE [LARGE SCALE GENOMIC DNA]</scope>
    <source>
        <strain evidence="1 3">8-P5</strain>
    </source>
</reference>
<dbReference type="InterPro" id="IPR047647">
    <property type="entry name" value="ISAs1_transpos"/>
</dbReference>
<organism evidence="1 3">
    <name type="scientific">Parabacteroides distasonis</name>
    <dbReference type="NCBI Taxonomy" id="823"/>
    <lineage>
        <taxon>Bacteria</taxon>
        <taxon>Pseudomonadati</taxon>
        <taxon>Bacteroidota</taxon>
        <taxon>Bacteroidia</taxon>
        <taxon>Bacteroidales</taxon>
        <taxon>Tannerellaceae</taxon>
        <taxon>Parabacteroides</taxon>
    </lineage>
</organism>
<comment type="caution">
    <text evidence="1">The sequence shown here is derived from an EMBL/GenBank/DDBJ whole genome shotgun (WGS) entry which is preliminary data.</text>
</comment>
<evidence type="ECO:0000313" key="1">
    <source>
        <dbReference type="EMBL" id="RLT72891.1"/>
    </source>
</evidence>
<dbReference type="NCBIfam" id="NF033564">
    <property type="entry name" value="transpos_ISAs1"/>
    <property type="match status" value="1"/>
</dbReference>
<dbReference type="PANTHER" id="PTHR30298">
    <property type="entry name" value="H REPEAT-ASSOCIATED PREDICTED TRANSPOSASE"/>
    <property type="match status" value="1"/>
</dbReference>
<evidence type="ECO:0000313" key="3">
    <source>
        <dbReference type="Proteomes" id="UP000278164"/>
    </source>
</evidence>
<dbReference type="Proteomes" id="UP000278164">
    <property type="component" value="Unassembled WGS sequence"/>
</dbReference>
<gene>
    <name evidence="1" type="ORF">D7V78_13640</name>
    <name evidence="2" type="ORF">E5342_13525</name>
</gene>
<dbReference type="EMBL" id="RAYI01000026">
    <property type="protein sequence ID" value="RLT72891.1"/>
    <property type="molecule type" value="Genomic_DNA"/>
</dbReference>
<proteinExistence type="predicted"/>
<dbReference type="PANTHER" id="PTHR30298:SF0">
    <property type="entry name" value="PROTEIN YBFL-RELATED"/>
    <property type="match status" value="1"/>
</dbReference>
<dbReference type="EMBL" id="SRYM01000043">
    <property type="protein sequence ID" value="TGY55791.1"/>
    <property type="molecule type" value="Genomic_DNA"/>
</dbReference>
<dbReference type="RefSeq" id="WP_121736665.1">
    <property type="nucleotide sequence ID" value="NZ_QXXG01000025.1"/>
</dbReference>
<reference evidence="2 4" key="2">
    <citation type="submission" date="2019-04" db="EMBL/GenBank/DDBJ databases">
        <title>Microbes associate with the intestines of laboratory mice.</title>
        <authorList>
            <person name="Navarre W."/>
            <person name="Wong E."/>
            <person name="Huang K."/>
            <person name="Tropini C."/>
            <person name="Ng K."/>
            <person name="Yu B."/>
        </authorList>
    </citation>
    <scope>NUCLEOTIDE SEQUENCE [LARGE SCALE GENOMIC DNA]</scope>
    <source>
        <strain evidence="2 4">NM39_I3</strain>
    </source>
</reference>
<protein>
    <submittedName>
        <fullName evidence="1">ISAs1 family transposase</fullName>
    </submittedName>
</protein>
<dbReference type="AlphaFoldDB" id="A0A3L7ZNP9"/>
<evidence type="ECO:0000313" key="2">
    <source>
        <dbReference type="EMBL" id="TGY55791.1"/>
    </source>
</evidence>
<dbReference type="Proteomes" id="UP000310032">
    <property type="component" value="Unassembled WGS sequence"/>
</dbReference>
<evidence type="ECO:0000313" key="4">
    <source>
        <dbReference type="Proteomes" id="UP000310032"/>
    </source>
</evidence>